<comment type="caution">
    <text evidence="2">The sequence shown here is derived from an EMBL/GenBank/DDBJ whole genome shotgun (WGS) entry which is preliminary data.</text>
</comment>
<gene>
    <name evidence="2" type="ORF">K2173_005982</name>
</gene>
<evidence type="ECO:0000256" key="1">
    <source>
        <dbReference type="SAM" id="MobiDB-lite"/>
    </source>
</evidence>
<evidence type="ECO:0000313" key="3">
    <source>
        <dbReference type="Proteomes" id="UP001159364"/>
    </source>
</evidence>
<protein>
    <submittedName>
        <fullName evidence="2">Uncharacterized protein</fullName>
    </submittedName>
</protein>
<sequence>MEARPLKKMGMTPTVTTPRESQMKGGYTNFKNESERNKPLATAKGLGHCFCSFPPQALARPNMRNPNHNSKNSKFIRNTKLKPQRAKHKSAPSLVTLTGHEATTYTRLPPREDFTVPLLGYSPQSLSAEVKFSNYSVAKMEDEIEVYRSGIEKGEESENSLEFNLHEDYGHFQVFGVGSDFDKEEEEVVYETVNGGTVNIYEGNGFGEEEGAKIEGVKEKGIPAVMRCVDNATMFFIFGF</sequence>
<evidence type="ECO:0000313" key="2">
    <source>
        <dbReference type="EMBL" id="KAJ8764242.1"/>
    </source>
</evidence>
<name>A0AAV8TBK5_9ROSI</name>
<proteinExistence type="predicted"/>
<feature type="region of interest" description="Disordered" evidence="1">
    <location>
        <begin position="1"/>
        <end position="35"/>
    </location>
</feature>
<dbReference type="EMBL" id="JAIWQS010000005">
    <property type="protein sequence ID" value="KAJ8764242.1"/>
    <property type="molecule type" value="Genomic_DNA"/>
</dbReference>
<accession>A0AAV8TBK5</accession>
<dbReference type="Proteomes" id="UP001159364">
    <property type="component" value="Linkage Group LG05"/>
</dbReference>
<reference evidence="2 3" key="1">
    <citation type="submission" date="2021-09" db="EMBL/GenBank/DDBJ databases">
        <title>Genomic insights and catalytic innovation underlie evolution of tropane alkaloids biosynthesis.</title>
        <authorList>
            <person name="Wang Y.-J."/>
            <person name="Tian T."/>
            <person name="Huang J.-P."/>
            <person name="Huang S.-X."/>
        </authorList>
    </citation>
    <scope>NUCLEOTIDE SEQUENCE [LARGE SCALE GENOMIC DNA]</scope>
    <source>
        <strain evidence="2">KIB-2018</strain>
        <tissue evidence="2">Leaf</tissue>
    </source>
</reference>
<keyword evidence="3" id="KW-1185">Reference proteome</keyword>
<dbReference type="AlphaFoldDB" id="A0AAV8TBK5"/>
<organism evidence="2 3">
    <name type="scientific">Erythroxylum novogranatense</name>
    <dbReference type="NCBI Taxonomy" id="1862640"/>
    <lineage>
        <taxon>Eukaryota</taxon>
        <taxon>Viridiplantae</taxon>
        <taxon>Streptophyta</taxon>
        <taxon>Embryophyta</taxon>
        <taxon>Tracheophyta</taxon>
        <taxon>Spermatophyta</taxon>
        <taxon>Magnoliopsida</taxon>
        <taxon>eudicotyledons</taxon>
        <taxon>Gunneridae</taxon>
        <taxon>Pentapetalae</taxon>
        <taxon>rosids</taxon>
        <taxon>fabids</taxon>
        <taxon>Malpighiales</taxon>
        <taxon>Erythroxylaceae</taxon>
        <taxon>Erythroxylum</taxon>
    </lineage>
</organism>